<dbReference type="SMART" id="SM00135">
    <property type="entry name" value="LY"/>
    <property type="match status" value="4"/>
</dbReference>
<dbReference type="Gene3D" id="2.120.10.30">
    <property type="entry name" value="TolB, C-terminal domain"/>
    <property type="match status" value="3"/>
</dbReference>
<evidence type="ECO:0000256" key="1">
    <source>
        <dbReference type="SAM" id="MobiDB-lite"/>
    </source>
</evidence>
<organism evidence="2 3">
    <name type="scientific">Acrasis kona</name>
    <dbReference type="NCBI Taxonomy" id="1008807"/>
    <lineage>
        <taxon>Eukaryota</taxon>
        <taxon>Discoba</taxon>
        <taxon>Heterolobosea</taxon>
        <taxon>Tetramitia</taxon>
        <taxon>Eutetramitia</taxon>
        <taxon>Acrasidae</taxon>
        <taxon>Acrasis</taxon>
    </lineage>
</organism>
<reference evidence="2 3" key="1">
    <citation type="submission" date="2024-03" db="EMBL/GenBank/DDBJ databases">
        <title>The Acrasis kona genome and developmental transcriptomes reveal deep origins of eukaryotic multicellular pathways.</title>
        <authorList>
            <person name="Sheikh S."/>
            <person name="Fu C.-J."/>
            <person name="Brown M.W."/>
            <person name="Baldauf S.L."/>
        </authorList>
    </citation>
    <scope>NUCLEOTIDE SEQUENCE [LARGE SCALE GENOMIC DNA]</scope>
    <source>
        <strain evidence="2 3">ATCC MYA-3509</strain>
    </source>
</reference>
<gene>
    <name evidence="2" type="ORF">AKO1_002970</name>
</gene>
<comment type="caution">
    <text evidence="2">The sequence shown here is derived from an EMBL/GenBank/DDBJ whole genome shotgun (WGS) entry which is preliminary data.</text>
</comment>
<proteinExistence type="predicted"/>
<dbReference type="PANTHER" id="PTHR46388">
    <property type="entry name" value="NHL REPEAT-CONTAINING PROTEIN 2"/>
    <property type="match status" value="1"/>
</dbReference>
<name>A0AAW2Z7D3_9EUKA</name>
<keyword evidence="3" id="KW-1185">Reference proteome</keyword>
<dbReference type="EMBL" id="JAOPGA020001133">
    <property type="protein sequence ID" value="KAL0485375.1"/>
    <property type="molecule type" value="Genomic_DNA"/>
</dbReference>
<dbReference type="PANTHER" id="PTHR46388:SF2">
    <property type="entry name" value="NHL REPEAT-CONTAINING PROTEIN 2"/>
    <property type="match status" value="1"/>
</dbReference>
<feature type="region of interest" description="Disordered" evidence="1">
    <location>
        <begin position="315"/>
        <end position="355"/>
    </location>
</feature>
<feature type="compositionally biased region" description="Low complexity" evidence="1">
    <location>
        <begin position="318"/>
        <end position="355"/>
    </location>
</feature>
<dbReference type="InterPro" id="IPR011042">
    <property type="entry name" value="6-blade_b-propeller_TolB-like"/>
</dbReference>
<accession>A0AAW2Z7D3</accession>
<dbReference type="AlphaFoldDB" id="A0AAW2Z7D3"/>
<dbReference type="InterPro" id="IPR000033">
    <property type="entry name" value="LDLR_classB_rpt"/>
</dbReference>
<evidence type="ECO:0000313" key="2">
    <source>
        <dbReference type="EMBL" id="KAL0485375.1"/>
    </source>
</evidence>
<dbReference type="Proteomes" id="UP001431209">
    <property type="component" value="Unassembled WGS sequence"/>
</dbReference>
<dbReference type="SUPFAM" id="SSF63825">
    <property type="entry name" value="YWTD domain"/>
    <property type="match status" value="1"/>
</dbReference>
<protein>
    <submittedName>
        <fullName evidence="2">NHL repeat-containing protein</fullName>
    </submittedName>
</protein>
<feature type="non-terminal residue" evidence="2">
    <location>
        <position position="691"/>
    </location>
</feature>
<sequence>MLAILDISVITNIRLLRIQLFSKLSAEHSLSVDYNKKILFVIPSTSSKTLYYFKYDRAPKLYEISLRASTYGITGGLFDHSSLNTLIFIQNNSGDNAVLKIDTSTTPYSFVHIFRYTGHPLSRGIILDHYTSTFYGIGHNTNDIYSLSYAEQNNQIPHQPEPKKRTRVLAENACPRIQLPFQIGNSTANGGNDAIYNYANTDNIIIPSGQSVSQVIQSGEFVVNACDCVGHYPFHLTPILTINRNVSRPIHLVGNLTVDNAGDSIYFTNDYTSTFDLGNNQIISVVVDYFYMIQGDIAAYDYNITATFSCSTVPPPSATSSPSTSSPLVTSSSPSSSPPSTSSAPAQSPTPTPTSSTIQAIKYMTTFAGKGSSGYTGDRGPASDATLNIPLGMALDTVENILYFAEKGNNVIRMIFLNNNTIATFSGTGASGYSGDGSKAINAKFNTPFGVCLDQYSNVLYVADKGNNVVRAINRTTGIITTFAGNYTRGAGFSNGVANNSLLNQPVAVDVDANYVYISDQSNYCIRRVDRVNNTMTRIAGNRNTNRGSDGVLATNSAINAPSGIAVDAIRNLLYIADQYNHAIRVVNLTNMIINTVAGSSNAKSGYSGDGNYSNNALLTSPSSVTLDSVNDLLFICDQGNNVIRVVNRTAGNVISTFAGNYSLGASYVDNKTIDSVGMSNPFHMVIDYAR</sequence>
<evidence type="ECO:0000313" key="3">
    <source>
        <dbReference type="Proteomes" id="UP001431209"/>
    </source>
</evidence>